<organism evidence="2 3">
    <name type="scientific">Paramecium sonneborni</name>
    <dbReference type="NCBI Taxonomy" id="65129"/>
    <lineage>
        <taxon>Eukaryota</taxon>
        <taxon>Sar</taxon>
        <taxon>Alveolata</taxon>
        <taxon>Ciliophora</taxon>
        <taxon>Intramacronucleata</taxon>
        <taxon>Oligohymenophorea</taxon>
        <taxon>Peniculida</taxon>
        <taxon>Parameciidae</taxon>
        <taxon>Paramecium</taxon>
    </lineage>
</organism>
<evidence type="ECO:0000313" key="2">
    <source>
        <dbReference type="EMBL" id="CAD8129177.1"/>
    </source>
</evidence>
<keyword evidence="3" id="KW-1185">Reference proteome</keyword>
<accession>A0A8S1RP59</accession>
<name>A0A8S1RP59_9CILI</name>
<reference evidence="2" key="1">
    <citation type="submission" date="2021-01" db="EMBL/GenBank/DDBJ databases">
        <authorList>
            <consortium name="Genoscope - CEA"/>
            <person name="William W."/>
        </authorList>
    </citation>
    <scope>NUCLEOTIDE SEQUENCE</scope>
</reference>
<dbReference type="AlphaFoldDB" id="A0A8S1RP59"/>
<dbReference type="Proteomes" id="UP000692954">
    <property type="component" value="Unassembled WGS sequence"/>
</dbReference>
<dbReference type="Pfam" id="PF03200">
    <property type="entry name" value="Glyco_hydro_63"/>
    <property type="match status" value="1"/>
</dbReference>
<dbReference type="EMBL" id="CAJJDN010000209">
    <property type="protein sequence ID" value="CAD8129177.1"/>
    <property type="molecule type" value="Genomic_DNA"/>
</dbReference>
<protein>
    <recommendedName>
        <fullName evidence="1">Glycosyl hydrolase family 63 C-terminal domain-containing protein</fullName>
    </recommendedName>
</protein>
<gene>
    <name evidence="2" type="ORF">PSON_ATCC_30995.1.T2090027</name>
</gene>
<evidence type="ECO:0000259" key="1">
    <source>
        <dbReference type="Pfam" id="PF03200"/>
    </source>
</evidence>
<dbReference type="InterPro" id="IPR031335">
    <property type="entry name" value="Glyco_hydro_63_C"/>
</dbReference>
<comment type="caution">
    <text evidence="2">The sequence shown here is derived from an EMBL/GenBank/DDBJ whole genome shotgun (WGS) entry which is preliminary data.</text>
</comment>
<proteinExistence type="predicted"/>
<feature type="domain" description="Glycosyl hydrolase family 63 C-terminal" evidence="1">
    <location>
        <begin position="58"/>
        <end position="111"/>
    </location>
</feature>
<dbReference type="OrthoDB" id="410058at2759"/>
<sequence length="112" mass="13355">MNYLNFPLRYLQREISVSSDYFFDNMNFFSQFNRTFHKATIISLQILLGGLLLLLEIIEFEETNQICQQQKMMFTPTPLRLGFPCQFLWDDGFHNLIVCRWKSQLCIQSLSD</sequence>
<evidence type="ECO:0000313" key="3">
    <source>
        <dbReference type="Proteomes" id="UP000692954"/>
    </source>
</evidence>